<accession>A0A3A1WLI1</accession>
<proteinExistence type="predicted"/>
<comment type="caution">
    <text evidence="1">The sequence shown here is derived from an EMBL/GenBank/DDBJ whole genome shotgun (WGS) entry which is preliminary data.</text>
</comment>
<protein>
    <submittedName>
        <fullName evidence="1">Uncharacterized protein</fullName>
    </submittedName>
</protein>
<evidence type="ECO:0000313" key="1">
    <source>
        <dbReference type="EMBL" id="RIY00227.1"/>
    </source>
</evidence>
<dbReference type="EMBL" id="QYRN01000006">
    <property type="protein sequence ID" value="RIY00227.1"/>
    <property type="molecule type" value="Genomic_DNA"/>
</dbReference>
<gene>
    <name evidence="1" type="ORF">D3218_13155</name>
</gene>
<reference evidence="2" key="1">
    <citation type="submission" date="2018-09" db="EMBL/GenBank/DDBJ databases">
        <authorList>
            <person name="Tuo L."/>
        </authorList>
    </citation>
    <scope>NUCLEOTIDE SEQUENCE [LARGE SCALE GENOMIC DNA]</scope>
    <source>
        <strain evidence="2">M2BS4Y-1</strain>
    </source>
</reference>
<dbReference type="RefSeq" id="WP_119540537.1">
    <property type="nucleotide sequence ID" value="NZ_QYRN01000006.1"/>
</dbReference>
<sequence length="103" mass="10936">MAVRPVIITNKPTTTLSDATTVPTGKEWIARTFRACNKSLNDSTATVTIADSYVAFNATVGVGKAVNVFGPDSAILPAGTLIRTRAGANDTIDITMFFDERDV</sequence>
<evidence type="ECO:0000313" key="2">
    <source>
        <dbReference type="Proteomes" id="UP000265750"/>
    </source>
</evidence>
<name>A0A3A1WLI1_9HYPH</name>
<keyword evidence="2" id="KW-1185">Reference proteome</keyword>
<organism evidence="1 2">
    <name type="scientific">Aureimonas flava</name>
    <dbReference type="NCBI Taxonomy" id="2320271"/>
    <lineage>
        <taxon>Bacteria</taxon>
        <taxon>Pseudomonadati</taxon>
        <taxon>Pseudomonadota</taxon>
        <taxon>Alphaproteobacteria</taxon>
        <taxon>Hyphomicrobiales</taxon>
        <taxon>Aurantimonadaceae</taxon>
        <taxon>Aureimonas</taxon>
    </lineage>
</organism>
<dbReference type="AlphaFoldDB" id="A0A3A1WLI1"/>
<dbReference type="Proteomes" id="UP000265750">
    <property type="component" value="Unassembled WGS sequence"/>
</dbReference>